<dbReference type="InterPro" id="IPR009045">
    <property type="entry name" value="Zn_M74/Hedgehog-like"/>
</dbReference>
<sequence>MQYKYYVFLIFLLVMLLMIWVGWRFFLAGGAGAVQSRSLSHSLKKRESPGEQGFSRADLVRGRLFSRWVRLLVSTWTKSARMRRQALWPVLTLVAVGGIVTATLLLNRYHRGTSFEPRAYVAGEHIKLALMEEKLVPPPPLPPEAFINAITERPNLSSADRDWSKLTPTFVPEVLAVLEKCKVRGYPLVLLEGYRSPERQDALAEQGNHVTRARGGQSKHQYGLAVDLAPIRNGRVVISERDPWAMQAYQVLGEEAEAAGLTWGGRWSFKDYGHIERPGSVRRLAQARN</sequence>
<dbReference type="Pfam" id="PF13539">
    <property type="entry name" value="Peptidase_M15_4"/>
    <property type="match status" value="1"/>
</dbReference>
<evidence type="ECO:0000256" key="1">
    <source>
        <dbReference type="SAM" id="Phobius"/>
    </source>
</evidence>
<dbReference type="SUPFAM" id="SSF55166">
    <property type="entry name" value="Hedgehog/DD-peptidase"/>
    <property type="match status" value="1"/>
</dbReference>
<evidence type="ECO:0000313" key="4">
    <source>
        <dbReference type="Proteomes" id="UP001168540"/>
    </source>
</evidence>
<feature type="transmembrane region" description="Helical" evidence="1">
    <location>
        <begin position="86"/>
        <end position="106"/>
    </location>
</feature>
<reference evidence="3" key="1">
    <citation type="submission" date="2023-06" db="EMBL/GenBank/DDBJ databases">
        <authorList>
            <person name="Zhang S."/>
        </authorList>
    </citation>
    <scope>NUCLEOTIDE SEQUENCE</scope>
    <source>
        <strain evidence="3">SG2303</strain>
    </source>
</reference>
<dbReference type="InterPro" id="IPR039561">
    <property type="entry name" value="Peptidase_M15C"/>
</dbReference>
<gene>
    <name evidence="3" type="ORF">QU481_04465</name>
</gene>
<dbReference type="Proteomes" id="UP001168540">
    <property type="component" value="Unassembled WGS sequence"/>
</dbReference>
<organism evidence="3 4">
    <name type="scientific">Crenobacter oryzisoli</name>
    <dbReference type="NCBI Taxonomy" id="3056844"/>
    <lineage>
        <taxon>Bacteria</taxon>
        <taxon>Pseudomonadati</taxon>
        <taxon>Pseudomonadota</taxon>
        <taxon>Betaproteobacteria</taxon>
        <taxon>Neisseriales</taxon>
        <taxon>Neisseriaceae</taxon>
        <taxon>Crenobacter</taxon>
    </lineage>
</organism>
<name>A0ABT7XK35_9NEIS</name>
<dbReference type="Gene3D" id="3.30.1380.10">
    <property type="match status" value="1"/>
</dbReference>
<accession>A0ABT7XK35</accession>
<dbReference type="RefSeq" id="WP_289828691.1">
    <property type="nucleotide sequence ID" value="NZ_JAUEDK010000005.1"/>
</dbReference>
<feature type="transmembrane region" description="Helical" evidence="1">
    <location>
        <begin position="6"/>
        <end position="27"/>
    </location>
</feature>
<keyword evidence="1" id="KW-1133">Transmembrane helix</keyword>
<keyword evidence="4" id="KW-1185">Reference proteome</keyword>
<keyword evidence="1" id="KW-0472">Membrane</keyword>
<keyword evidence="1" id="KW-0812">Transmembrane</keyword>
<comment type="caution">
    <text evidence="3">The sequence shown here is derived from an EMBL/GenBank/DDBJ whole genome shotgun (WGS) entry which is preliminary data.</text>
</comment>
<dbReference type="CDD" id="cd14845">
    <property type="entry name" value="L-Ala-D-Glu_peptidase_like"/>
    <property type="match status" value="1"/>
</dbReference>
<protein>
    <submittedName>
        <fullName evidence="3">M15 family metallopeptidase</fullName>
    </submittedName>
</protein>
<proteinExistence type="predicted"/>
<dbReference type="EMBL" id="JAUEDK010000005">
    <property type="protein sequence ID" value="MDN0074141.1"/>
    <property type="molecule type" value="Genomic_DNA"/>
</dbReference>
<feature type="domain" description="Peptidase M15C" evidence="2">
    <location>
        <begin position="214"/>
        <end position="276"/>
    </location>
</feature>
<evidence type="ECO:0000313" key="3">
    <source>
        <dbReference type="EMBL" id="MDN0074141.1"/>
    </source>
</evidence>
<evidence type="ECO:0000259" key="2">
    <source>
        <dbReference type="Pfam" id="PF13539"/>
    </source>
</evidence>